<sequence>MNSRMIGRRSFLTSGAALGALALATGCAPSTRARRTSATAGGLPLTVVNRTGRYAGGSIFMYVVGVDPATGTQGRVTADGRFVPCAASDNGSGGQTDYAIPLQGSGDTTLVLPKMSGRVYFSLGDRLRLRVVTDGNGKPALQYPAGWVKTDPNYGILHDWIEFTYNDAGMFCNTTMVDMFSVPLAIRLTGARTQTTGTLVAGGRDQIFAAVAKQPEFARLVAGDRLRVIAPGHGIEAGLFPADYYDAYINEVWTRYQGTPLTVRTDAGTFTGKVTGDRLTFTGGSRTPASIARPSTRDVLFCDGALAAPNDGVTGPVAAILGAAFNRSTLLSDANQPVTDAARFYRTQVTNHYARAMHEASQDGAAYGFAFDDVAGHASYIQDNAPTSVTVTLTPF</sequence>
<accession>A0ABP8U9L8</accession>
<evidence type="ECO:0000256" key="1">
    <source>
        <dbReference type="SAM" id="SignalP"/>
    </source>
</evidence>
<dbReference type="InterPro" id="IPR006311">
    <property type="entry name" value="TAT_signal"/>
</dbReference>
<evidence type="ECO:0000313" key="3">
    <source>
        <dbReference type="EMBL" id="GAA4627138.1"/>
    </source>
</evidence>
<keyword evidence="1" id="KW-0732">Signal</keyword>
<dbReference type="Gene3D" id="2.60.110.10">
    <property type="entry name" value="Thaumatin"/>
    <property type="match status" value="1"/>
</dbReference>
<dbReference type="PROSITE" id="PS52006">
    <property type="entry name" value="GH64"/>
    <property type="match status" value="1"/>
</dbReference>
<gene>
    <name evidence="3" type="ORF">GCM10023196_038160</name>
</gene>
<dbReference type="PROSITE" id="PS51257">
    <property type="entry name" value="PROKAR_LIPOPROTEIN"/>
    <property type="match status" value="1"/>
</dbReference>
<organism evidence="3 4">
    <name type="scientific">Actinoallomurus vinaceus</name>
    <dbReference type="NCBI Taxonomy" id="1080074"/>
    <lineage>
        <taxon>Bacteria</taxon>
        <taxon>Bacillati</taxon>
        <taxon>Actinomycetota</taxon>
        <taxon>Actinomycetes</taxon>
        <taxon>Streptosporangiales</taxon>
        <taxon>Thermomonosporaceae</taxon>
        <taxon>Actinoallomurus</taxon>
    </lineage>
</organism>
<reference evidence="4" key="1">
    <citation type="journal article" date="2019" name="Int. J. Syst. Evol. Microbiol.">
        <title>The Global Catalogue of Microorganisms (GCM) 10K type strain sequencing project: providing services to taxonomists for standard genome sequencing and annotation.</title>
        <authorList>
            <consortium name="The Broad Institute Genomics Platform"/>
            <consortium name="The Broad Institute Genome Sequencing Center for Infectious Disease"/>
            <person name="Wu L."/>
            <person name="Ma J."/>
        </authorList>
    </citation>
    <scope>NUCLEOTIDE SEQUENCE [LARGE SCALE GENOMIC DNA]</scope>
    <source>
        <strain evidence="4">JCM 17939</strain>
    </source>
</reference>
<dbReference type="PANTHER" id="PTHR38165">
    <property type="match status" value="1"/>
</dbReference>
<proteinExistence type="predicted"/>
<keyword evidence="4" id="KW-1185">Reference proteome</keyword>
<dbReference type="Proteomes" id="UP001501442">
    <property type="component" value="Unassembled WGS sequence"/>
</dbReference>
<dbReference type="Pfam" id="PF16483">
    <property type="entry name" value="Glyco_hydro_64"/>
    <property type="match status" value="1"/>
</dbReference>
<protein>
    <submittedName>
        <fullName evidence="3">Glycoside hydrolase family 64 protein</fullName>
    </submittedName>
</protein>
<dbReference type="InterPro" id="IPR037176">
    <property type="entry name" value="Osmotin/thaumatin-like_sf"/>
</dbReference>
<feature type="signal peptide" evidence="1">
    <location>
        <begin position="1"/>
        <end position="19"/>
    </location>
</feature>
<dbReference type="Gene3D" id="3.30.920.50">
    <property type="entry name" value="Beta-1,3-glucanase, C-terminal domain"/>
    <property type="match status" value="1"/>
</dbReference>
<dbReference type="InterPro" id="IPR037398">
    <property type="entry name" value="Glyco_hydro_64_fam"/>
</dbReference>
<dbReference type="InterPro" id="IPR032477">
    <property type="entry name" value="Glyco_hydro_64"/>
</dbReference>
<name>A0ABP8U9L8_9ACTN</name>
<evidence type="ECO:0000259" key="2">
    <source>
        <dbReference type="PROSITE" id="PS52006"/>
    </source>
</evidence>
<dbReference type="InterPro" id="IPR042517">
    <property type="entry name" value="Glyco_hydro_64_N_2"/>
</dbReference>
<evidence type="ECO:0000313" key="4">
    <source>
        <dbReference type="Proteomes" id="UP001501442"/>
    </source>
</evidence>
<dbReference type="PROSITE" id="PS51318">
    <property type="entry name" value="TAT"/>
    <property type="match status" value="1"/>
</dbReference>
<dbReference type="EMBL" id="BAABHK010000005">
    <property type="protein sequence ID" value="GAA4627138.1"/>
    <property type="molecule type" value="Genomic_DNA"/>
</dbReference>
<feature type="domain" description="GH64" evidence="2">
    <location>
        <begin position="40"/>
        <end position="395"/>
    </location>
</feature>
<keyword evidence="3" id="KW-0378">Hydrolase</keyword>
<dbReference type="GO" id="GO:0016787">
    <property type="term" value="F:hydrolase activity"/>
    <property type="evidence" value="ECO:0007669"/>
    <property type="project" value="UniProtKB-KW"/>
</dbReference>
<comment type="caution">
    <text evidence="3">The sequence shown here is derived from an EMBL/GenBank/DDBJ whole genome shotgun (WGS) entry which is preliminary data.</text>
</comment>
<dbReference type="PANTHER" id="PTHR38165:SF1">
    <property type="entry name" value="GLUCANASE B"/>
    <property type="match status" value="1"/>
</dbReference>
<feature type="chain" id="PRO_5047518595" evidence="1">
    <location>
        <begin position="20"/>
        <end position="396"/>
    </location>
</feature>
<dbReference type="CDD" id="cd09216">
    <property type="entry name" value="GH64-LPHase-like"/>
    <property type="match status" value="1"/>
</dbReference>